<protein>
    <submittedName>
        <fullName evidence="1">Uncharacterized protein</fullName>
    </submittedName>
</protein>
<comment type="caution">
    <text evidence="1">The sequence shown here is derived from an EMBL/GenBank/DDBJ whole genome shotgun (WGS) entry which is preliminary data.</text>
</comment>
<organism evidence="1 2">
    <name type="scientific">Mycolicibacterium insubricum</name>
    <dbReference type="NCBI Taxonomy" id="444597"/>
    <lineage>
        <taxon>Bacteria</taxon>
        <taxon>Bacillati</taxon>
        <taxon>Actinomycetota</taxon>
        <taxon>Actinomycetes</taxon>
        <taxon>Mycobacteriales</taxon>
        <taxon>Mycobacteriaceae</taxon>
        <taxon>Mycolicibacterium</taxon>
    </lineage>
</organism>
<evidence type="ECO:0000313" key="2">
    <source>
        <dbReference type="Proteomes" id="UP000192801"/>
    </source>
</evidence>
<reference evidence="1 2" key="1">
    <citation type="submission" date="2016-12" db="EMBL/GenBank/DDBJ databases">
        <title>The new phylogeny of genus Mycobacterium.</title>
        <authorList>
            <person name="Tortoli E."/>
            <person name="Trovato A."/>
            <person name="Cirillo D.M."/>
        </authorList>
    </citation>
    <scope>NUCLEOTIDE SEQUENCE [LARGE SCALE GENOMIC DNA]</scope>
    <source>
        <strain evidence="1 2">DSM 45130</strain>
    </source>
</reference>
<dbReference type="RefSeq" id="WP_083032295.1">
    <property type="nucleotide sequence ID" value="NZ_AP022618.1"/>
</dbReference>
<dbReference type="AlphaFoldDB" id="A0A1X0D572"/>
<dbReference type="PANTHER" id="PTHR36933">
    <property type="entry name" value="SLL0788 PROTEIN"/>
    <property type="match status" value="1"/>
</dbReference>
<sequence length="217" mass="23084">MNTRGSLTRLLALLVAVGLGAGVTLLVTGGRETPAALLSDTDIGFAQDMSGHHQQAVTMSDMLSTDASPDSRALAEGIRFQQLTEIGVMTGWLQMAGAPPQSPHPMAWMHTGGTEHSGHGSGEHGSGAHTMSMPGLASAEDLKRLQRSTGHDNEVLFLQLMSRHHQGGIEMAGYAVQRTHNDAVRRVAAAMIDEQTQELQLMAIMLKSRGAEPLAYP</sequence>
<dbReference type="Gene3D" id="1.20.1260.10">
    <property type="match status" value="1"/>
</dbReference>
<keyword evidence="2" id="KW-1185">Reference proteome</keyword>
<dbReference type="Pfam" id="PF03713">
    <property type="entry name" value="DUF305"/>
    <property type="match status" value="1"/>
</dbReference>
<dbReference type="InterPro" id="IPR005183">
    <property type="entry name" value="DUF305_CopM-like"/>
</dbReference>
<evidence type="ECO:0000313" key="1">
    <source>
        <dbReference type="EMBL" id="ORA67332.1"/>
    </source>
</evidence>
<gene>
    <name evidence="1" type="ORF">BST26_15950</name>
</gene>
<dbReference type="InterPro" id="IPR012347">
    <property type="entry name" value="Ferritin-like"/>
</dbReference>
<accession>A0A1X0D572</accession>
<dbReference type="STRING" id="444597.BST26_15950"/>
<dbReference type="PANTHER" id="PTHR36933:SF1">
    <property type="entry name" value="SLL0788 PROTEIN"/>
    <property type="match status" value="1"/>
</dbReference>
<proteinExistence type="predicted"/>
<dbReference type="EMBL" id="MVHS01000044">
    <property type="protein sequence ID" value="ORA67332.1"/>
    <property type="molecule type" value="Genomic_DNA"/>
</dbReference>
<dbReference type="Proteomes" id="UP000192801">
    <property type="component" value="Unassembled WGS sequence"/>
</dbReference>
<dbReference type="OrthoDB" id="26872at2"/>
<name>A0A1X0D572_9MYCO</name>